<dbReference type="EMBL" id="WSRQ01000019">
    <property type="protein sequence ID" value="MVX64655.1"/>
    <property type="molecule type" value="Genomic_DNA"/>
</dbReference>
<evidence type="ECO:0000313" key="1">
    <source>
        <dbReference type="EMBL" id="MVX64655.1"/>
    </source>
</evidence>
<reference evidence="1" key="1">
    <citation type="submission" date="2019-12" db="EMBL/GenBank/DDBJ databases">
        <title>Microbes associate with the intestines of laboratory mice.</title>
        <authorList>
            <person name="Navarre W."/>
            <person name="Wong E."/>
        </authorList>
    </citation>
    <scope>NUCLEOTIDE SEQUENCE</scope>
    <source>
        <strain evidence="1">NM79_F5</strain>
    </source>
</reference>
<name>A0A964RNA2_9CLOT</name>
<sequence length="175" mass="20107">MILGIIIVVIGGLYFYDYIRTRNNPNNNKTLEDYYKDAGYTYINPLIDVKYLGGISDISIKNRIDYTLTKEGLLLLYSDIDQIPVINSKYTKQKLIKWDNIKDISLQTEQSIKEKVSLGKLVCFGIFAFAMSGKEKLSTKEYIIINVNDPKGEYNICLESKDNQNTIEKLNKRIA</sequence>
<dbReference type="AlphaFoldDB" id="A0A964RNA2"/>
<dbReference type="Proteomes" id="UP000656077">
    <property type="component" value="Unassembled WGS sequence"/>
</dbReference>
<dbReference type="RefSeq" id="WP_160359538.1">
    <property type="nucleotide sequence ID" value="NZ_WSRQ01000019.1"/>
</dbReference>
<proteinExistence type="predicted"/>
<evidence type="ECO:0000313" key="2">
    <source>
        <dbReference type="Proteomes" id="UP000656077"/>
    </source>
</evidence>
<protein>
    <submittedName>
        <fullName evidence="1">Uncharacterized protein</fullName>
    </submittedName>
</protein>
<organism evidence="1 2">
    <name type="scientific">Clostridium chromiireducens</name>
    <dbReference type="NCBI Taxonomy" id="225345"/>
    <lineage>
        <taxon>Bacteria</taxon>
        <taxon>Bacillati</taxon>
        <taxon>Bacillota</taxon>
        <taxon>Clostridia</taxon>
        <taxon>Eubacteriales</taxon>
        <taxon>Clostridiaceae</taxon>
        <taxon>Clostridium</taxon>
    </lineage>
</organism>
<comment type="caution">
    <text evidence="1">The sequence shown here is derived from an EMBL/GenBank/DDBJ whole genome shotgun (WGS) entry which is preliminary data.</text>
</comment>
<gene>
    <name evidence="1" type="ORF">GKZ28_13225</name>
</gene>
<accession>A0A964RNA2</accession>